<reference evidence="6 7" key="1">
    <citation type="submission" date="2018-04" db="EMBL/GenBank/DDBJ databases">
        <title>Thalassorhabdus spongiae gen. nov., sp. nov., isolated from a marine sponge in South-West Iceland.</title>
        <authorList>
            <person name="Knobloch S."/>
            <person name="Daussin A."/>
            <person name="Johannsson R."/>
            <person name="Marteinsson V.T."/>
        </authorList>
    </citation>
    <scope>NUCLEOTIDE SEQUENCE [LARGE SCALE GENOMIC DNA]</scope>
    <source>
        <strain evidence="6 7">Hp12</strain>
    </source>
</reference>
<dbReference type="InterPro" id="IPR009051">
    <property type="entry name" value="Helical_ferredxn"/>
</dbReference>
<dbReference type="InterPro" id="IPR017900">
    <property type="entry name" value="4Fe4S_Fe_S_CS"/>
</dbReference>
<dbReference type="Gene3D" id="3.50.50.60">
    <property type="entry name" value="FAD/NAD(P)-binding domain"/>
    <property type="match status" value="2"/>
</dbReference>
<dbReference type="Gene3D" id="1.10.1060.10">
    <property type="entry name" value="Alpha-helical ferredoxin"/>
    <property type="match status" value="1"/>
</dbReference>
<dbReference type="OrthoDB" id="9808559at2"/>
<dbReference type="PRINTS" id="PR00368">
    <property type="entry name" value="FADPNR"/>
</dbReference>
<evidence type="ECO:0000313" key="7">
    <source>
        <dbReference type="Proteomes" id="UP000244906"/>
    </source>
</evidence>
<dbReference type="SUPFAM" id="SSF51971">
    <property type="entry name" value="Nucleotide-binding domain"/>
    <property type="match status" value="1"/>
</dbReference>
<dbReference type="SUPFAM" id="SSF46548">
    <property type="entry name" value="alpha-helical ferredoxin"/>
    <property type="match status" value="2"/>
</dbReference>
<accession>A0A2V1H5L3</accession>
<dbReference type="Pfam" id="PF14691">
    <property type="entry name" value="Fer4_20"/>
    <property type="match status" value="1"/>
</dbReference>
<dbReference type="Gene3D" id="3.30.70.20">
    <property type="match status" value="1"/>
</dbReference>
<dbReference type="PANTHER" id="PTHR42783">
    <property type="entry name" value="GLUTAMATE SYNTHASE [NADPH] SMALL CHAIN"/>
    <property type="match status" value="1"/>
</dbReference>
<dbReference type="AlphaFoldDB" id="A0A2V1H5L3"/>
<dbReference type="PROSITE" id="PS00198">
    <property type="entry name" value="4FE4S_FER_1"/>
    <property type="match status" value="1"/>
</dbReference>
<dbReference type="PROSITE" id="PS51379">
    <property type="entry name" value="4FE4S_FER_2"/>
    <property type="match status" value="1"/>
</dbReference>
<dbReference type="PANTHER" id="PTHR42783:SF3">
    <property type="entry name" value="GLUTAMATE SYNTHASE [NADPH] SMALL CHAIN-RELATED"/>
    <property type="match status" value="1"/>
</dbReference>
<dbReference type="PRINTS" id="PR00469">
    <property type="entry name" value="PNDRDTASEII"/>
</dbReference>
<dbReference type="InterPro" id="IPR036188">
    <property type="entry name" value="FAD/NAD-bd_sf"/>
</dbReference>
<dbReference type="Pfam" id="PF07992">
    <property type="entry name" value="Pyr_redox_2"/>
    <property type="match status" value="1"/>
</dbReference>
<feature type="region of interest" description="Disordered" evidence="4">
    <location>
        <begin position="1"/>
        <end position="27"/>
    </location>
</feature>
<evidence type="ECO:0000256" key="1">
    <source>
        <dbReference type="ARBA" id="ARBA00022723"/>
    </source>
</evidence>
<protein>
    <submittedName>
        <fullName evidence="6">Glutamate synthase</fullName>
    </submittedName>
</protein>
<evidence type="ECO:0000256" key="4">
    <source>
        <dbReference type="SAM" id="MobiDB-lite"/>
    </source>
</evidence>
<keyword evidence="1" id="KW-0479">Metal-binding</keyword>
<dbReference type="GO" id="GO:0016491">
    <property type="term" value="F:oxidoreductase activity"/>
    <property type="evidence" value="ECO:0007669"/>
    <property type="project" value="InterPro"/>
</dbReference>
<dbReference type="Proteomes" id="UP000244906">
    <property type="component" value="Unassembled WGS sequence"/>
</dbReference>
<dbReference type="RefSeq" id="WP_116685301.1">
    <property type="nucleotide sequence ID" value="NZ_CAWNYD010000001.1"/>
</dbReference>
<proteinExistence type="predicted"/>
<feature type="domain" description="4Fe-4S ferredoxin-type" evidence="5">
    <location>
        <begin position="513"/>
        <end position="542"/>
    </location>
</feature>
<keyword evidence="3" id="KW-0411">Iron-sulfur</keyword>
<dbReference type="InterPro" id="IPR017896">
    <property type="entry name" value="4Fe4S_Fe-S-bd"/>
</dbReference>
<evidence type="ECO:0000313" key="6">
    <source>
        <dbReference type="EMBL" id="PVZ71712.1"/>
    </source>
</evidence>
<dbReference type="EMBL" id="QDDL01000001">
    <property type="protein sequence ID" value="PVZ71712.1"/>
    <property type="molecule type" value="Genomic_DNA"/>
</dbReference>
<evidence type="ECO:0000256" key="2">
    <source>
        <dbReference type="ARBA" id="ARBA00023004"/>
    </source>
</evidence>
<comment type="caution">
    <text evidence="6">The sequence shown here is derived from an EMBL/GenBank/DDBJ whole genome shotgun (WGS) entry which is preliminary data.</text>
</comment>
<dbReference type="GO" id="GO:0046872">
    <property type="term" value="F:metal ion binding"/>
    <property type="evidence" value="ECO:0007669"/>
    <property type="project" value="UniProtKB-KW"/>
</dbReference>
<organism evidence="6 7">
    <name type="scientific">Pelagibaculum spongiae</name>
    <dbReference type="NCBI Taxonomy" id="2080658"/>
    <lineage>
        <taxon>Bacteria</taxon>
        <taxon>Pseudomonadati</taxon>
        <taxon>Pseudomonadota</taxon>
        <taxon>Gammaproteobacteria</taxon>
        <taxon>Oceanospirillales</taxon>
        <taxon>Pelagibaculum</taxon>
    </lineage>
</organism>
<dbReference type="InterPro" id="IPR023753">
    <property type="entry name" value="FAD/NAD-binding_dom"/>
</dbReference>
<sequence>MTIKDMARLPEPVQHTGTGATRSRKPIYQNSLPPCNQACPAGNNIQKVMLYAQEGDFRAAWQAFCETSPMPSVFGRVCYHPCEGGCNRVDVEGDASQSVRIHGIERFLGDLAIEQNWQFEPPAIETGKKVLVVGAGPCGLSAAYHLRLAGHQVEIREAGPVAGGMLHFGIPAYRLPRDILQAEVDRLENIGVTITLNHKVEDLAKEKAEGGFDVAFIAIGAHIGKRTDIPAREAGTMLDAVNFLHDVGTGQQPKMGRRVAVYGGGNTAMDAARTAKRMDVDEVMIIYRRDREHMPAHDFEAEEALAEGVKIHWLRTIQQIEGDDIQVEEMEIGEDGRPKPTGRMETLQADTLIMALGQNIESQLLANVDGIELNRDGTVQVAENMMTGHGGVFAGGDMVPSDRTATIAVGHGRKAANHITAWLNNTTFEKPAKNPVIGHEKLHLWYRTLAPQQQQPALTPEQRNDFSEVVGGLTAEQALFESARCYSCGNCFECDGCYGSCPEGAIQKLGKGNGYKIDYQRCTGCSACYDQCPCHAIEMVGVEKLNAEPSTENAVQTQEVRS</sequence>
<dbReference type="Pfam" id="PF00037">
    <property type="entry name" value="Fer4"/>
    <property type="match status" value="1"/>
</dbReference>
<dbReference type="NCBIfam" id="NF009410">
    <property type="entry name" value="PRK12771.1"/>
    <property type="match status" value="1"/>
</dbReference>
<name>A0A2V1H5L3_9GAMM</name>
<dbReference type="GO" id="GO:0051536">
    <property type="term" value="F:iron-sulfur cluster binding"/>
    <property type="evidence" value="ECO:0007669"/>
    <property type="project" value="UniProtKB-KW"/>
</dbReference>
<keyword evidence="2" id="KW-0408">Iron</keyword>
<dbReference type="InterPro" id="IPR028261">
    <property type="entry name" value="DPD_II"/>
</dbReference>
<evidence type="ECO:0000259" key="5">
    <source>
        <dbReference type="PROSITE" id="PS51379"/>
    </source>
</evidence>
<keyword evidence="7" id="KW-1185">Reference proteome</keyword>
<evidence type="ECO:0000256" key="3">
    <source>
        <dbReference type="ARBA" id="ARBA00023014"/>
    </source>
</evidence>
<gene>
    <name evidence="6" type="ORF">DC094_01410</name>
</gene>